<feature type="domain" description="Peptidase M16 N-terminal" evidence="1">
    <location>
        <begin position="66"/>
        <end position="178"/>
    </location>
</feature>
<protein>
    <submittedName>
        <fullName evidence="3">Insulinase family protein</fullName>
    </submittedName>
</protein>
<dbReference type="InterPro" id="IPR050361">
    <property type="entry name" value="MPP/UQCRC_Complex"/>
</dbReference>
<dbReference type="AlphaFoldDB" id="A0A926EC63"/>
<accession>A0A926EC63</accession>
<dbReference type="SUPFAM" id="SSF63411">
    <property type="entry name" value="LuxS/MPP-like metallohydrolase"/>
    <property type="match status" value="2"/>
</dbReference>
<evidence type="ECO:0000313" key="4">
    <source>
        <dbReference type="Proteomes" id="UP000660861"/>
    </source>
</evidence>
<evidence type="ECO:0000259" key="2">
    <source>
        <dbReference type="Pfam" id="PF05193"/>
    </source>
</evidence>
<comment type="caution">
    <text evidence="3">The sequence shown here is derived from an EMBL/GenBank/DDBJ whole genome shotgun (WGS) entry which is preliminary data.</text>
</comment>
<dbReference type="InterPro" id="IPR011249">
    <property type="entry name" value="Metalloenz_LuxS/M16"/>
</dbReference>
<dbReference type="Proteomes" id="UP000660861">
    <property type="component" value="Unassembled WGS sequence"/>
</dbReference>
<dbReference type="GO" id="GO:0046872">
    <property type="term" value="F:metal ion binding"/>
    <property type="evidence" value="ECO:0007669"/>
    <property type="project" value="InterPro"/>
</dbReference>
<evidence type="ECO:0000259" key="1">
    <source>
        <dbReference type="Pfam" id="PF00675"/>
    </source>
</evidence>
<evidence type="ECO:0000313" key="3">
    <source>
        <dbReference type="EMBL" id="MBC8569436.1"/>
    </source>
</evidence>
<sequence length="427" mass="47627">MSNRQIVKNARLGESYTKIEHTSGLTLLLYPLEGYSSAYALFGTDFGSINSTFKTAPDAPFSTVPAGIAHFLEHKMFEKEDGDAFAKYAKTGASANAFTSFDKTCYLFSCSQNFEASLEILLDLVTRPYFTQESVEKEQGIIGQEIRMYDDSPDWRVLFNMLESLYKNHPVKIDIAGTVESIAEITADTLYSCYNTFYNLRNMVLAIAGNFDIDTVLRCCDKILKPAPDFQVENAPVDEPRDILEKRHVQKLDVATPLFSIGFKEEPDDAAHFMRGDLLSEIILDAVAGESSKTYRELYDAGLINQTFGTEVFSGDGYLTSIFAGESEDPDEVYKRLCAAIAAMKETGLPKEDFERSKRCVYGRYVRAFESVEVLCSAMITAHFGGCGIYDIVEMIADMTYEEAAARFAQMLCEEYGTISIVNTTGE</sequence>
<name>A0A926EC63_9FIRM</name>
<dbReference type="EMBL" id="JACRTC010000001">
    <property type="protein sequence ID" value="MBC8569436.1"/>
    <property type="molecule type" value="Genomic_DNA"/>
</dbReference>
<proteinExistence type="predicted"/>
<gene>
    <name evidence="3" type="ORF">H8709_01145</name>
</gene>
<dbReference type="InterPro" id="IPR007863">
    <property type="entry name" value="Peptidase_M16_C"/>
</dbReference>
<organism evidence="3 4">
    <name type="scientific">Zongyangia hominis</name>
    <dbReference type="NCBI Taxonomy" id="2763677"/>
    <lineage>
        <taxon>Bacteria</taxon>
        <taxon>Bacillati</taxon>
        <taxon>Bacillota</taxon>
        <taxon>Clostridia</taxon>
        <taxon>Eubacteriales</taxon>
        <taxon>Oscillospiraceae</taxon>
        <taxon>Zongyangia</taxon>
    </lineage>
</organism>
<dbReference type="Gene3D" id="3.30.830.10">
    <property type="entry name" value="Metalloenzyme, LuxS/M16 peptidase-like"/>
    <property type="match status" value="2"/>
</dbReference>
<dbReference type="Pfam" id="PF05193">
    <property type="entry name" value="Peptidase_M16_C"/>
    <property type="match status" value="1"/>
</dbReference>
<keyword evidence="4" id="KW-1185">Reference proteome</keyword>
<dbReference type="RefSeq" id="WP_262396535.1">
    <property type="nucleotide sequence ID" value="NZ_JACRTC010000001.1"/>
</dbReference>
<dbReference type="InterPro" id="IPR011765">
    <property type="entry name" value="Pept_M16_N"/>
</dbReference>
<dbReference type="NCBIfam" id="NF047421">
    <property type="entry name" value="YfmH_fam"/>
    <property type="match status" value="1"/>
</dbReference>
<feature type="domain" description="Peptidase M16 C-terminal" evidence="2">
    <location>
        <begin position="185"/>
        <end position="359"/>
    </location>
</feature>
<dbReference type="Pfam" id="PF00675">
    <property type="entry name" value="Peptidase_M16"/>
    <property type="match status" value="1"/>
</dbReference>
<dbReference type="PANTHER" id="PTHR11851:SF134">
    <property type="entry name" value="ZINC-DEPENDENT PROTEASE"/>
    <property type="match status" value="1"/>
</dbReference>
<reference evidence="3" key="1">
    <citation type="submission" date="2020-08" db="EMBL/GenBank/DDBJ databases">
        <title>Genome public.</title>
        <authorList>
            <person name="Liu C."/>
            <person name="Sun Q."/>
        </authorList>
    </citation>
    <scope>NUCLEOTIDE SEQUENCE</scope>
    <source>
        <strain evidence="3">NSJ-54</strain>
    </source>
</reference>
<dbReference type="PANTHER" id="PTHR11851">
    <property type="entry name" value="METALLOPROTEASE"/>
    <property type="match status" value="1"/>
</dbReference>